<evidence type="ECO:0000256" key="4">
    <source>
        <dbReference type="ARBA" id="ARBA00022553"/>
    </source>
</evidence>
<feature type="transmembrane region" description="Helical" evidence="8">
    <location>
        <begin position="6"/>
        <end position="26"/>
    </location>
</feature>
<dbReference type="GO" id="GO:0016036">
    <property type="term" value="P:cellular response to phosphate starvation"/>
    <property type="evidence" value="ECO:0007669"/>
    <property type="project" value="TreeGrafter"/>
</dbReference>
<dbReference type="SUPFAM" id="SSF55874">
    <property type="entry name" value="ATPase domain of HSP90 chaperone/DNA topoisomerase II/histidine kinase"/>
    <property type="match status" value="1"/>
</dbReference>
<dbReference type="PROSITE" id="PS50109">
    <property type="entry name" value="HIS_KIN"/>
    <property type="match status" value="1"/>
</dbReference>
<keyword evidence="4" id="KW-0597">Phosphoprotein</keyword>
<dbReference type="InterPro" id="IPR004358">
    <property type="entry name" value="Sig_transdc_His_kin-like_C"/>
</dbReference>
<dbReference type="GO" id="GO:0000155">
    <property type="term" value="F:phosphorelay sensor kinase activity"/>
    <property type="evidence" value="ECO:0007669"/>
    <property type="project" value="InterPro"/>
</dbReference>
<dbReference type="AlphaFoldDB" id="A0A6N2V6V6"/>
<comment type="subcellular location">
    <subcellularLocation>
        <location evidence="2">Membrane</location>
    </subcellularLocation>
</comment>
<evidence type="ECO:0000259" key="9">
    <source>
        <dbReference type="PROSITE" id="PS50109"/>
    </source>
</evidence>
<dbReference type="PRINTS" id="PR00344">
    <property type="entry name" value="BCTRLSENSOR"/>
</dbReference>
<dbReference type="EMBL" id="CACRST010000025">
    <property type="protein sequence ID" value="VYT25898.1"/>
    <property type="molecule type" value="Genomic_DNA"/>
</dbReference>
<gene>
    <name evidence="10" type="primary">phoR_11</name>
    <name evidence="10" type="ORF">BGLFYP119_02492</name>
</gene>
<dbReference type="SMART" id="SM00387">
    <property type="entry name" value="HATPase_c"/>
    <property type="match status" value="1"/>
</dbReference>
<dbReference type="PANTHER" id="PTHR45453:SF1">
    <property type="entry name" value="PHOSPHATE REGULON SENSOR PROTEIN PHOR"/>
    <property type="match status" value="1"/>
</dbReference>
<name>A0A6N2V6V6_9FIRM</name>
<dbReference type="Gene3D" id="1.10.287.130">
    <property type="match status" value="1"/>
</dbReference>
<dbReference type="CDD" id="cd00082">
    <property type="entry name" value="HisKA"/>
    <property type="match status" value="1"/>
</dbReference>
<keyword evidence="8" id="KW-0812">Transmembrane</keyword>
<dbReference type="Pfam" id="PF02518">
    <property type="entry name" value="HATPase_c"/>
    <property type="match status" value="1"/>
</dbReference>
<protein>
    <recommendedName>
        <fullName evidence="3">histidine kinase</fullName>
        <ecNumber evidence="3">2.7.13.3</ecNumber>
    </recommendedName>
</protein>
<feature type="domain" description="Histidine kinase" evidence="9">
    <location>
        <begin position="88"/>
        <end position="302"/>
    </location>
</feature>
<dbReference type="InterPro" id="IPR050351">
    <property type="entry name" value="BphY/WalK/GraS-like"/>
</dbReference>
<dbReference type="SUPFAM" id="SSF47384">
    <property type="entry name" value="Homodimeric domain of signal transducing histidine kinase"/>
    <property type="match status" value="1"/>
</dbReference>
<keyword evidence="8" id="KW-1133">Transmembrane helix</keyword>
<dbReference type="PANTHER" id="PTHR45453">
    <property type="entry name" value="PHOSPHATE REGULON SENSOR PROTEIN PHOR"/>
    <property type="match status" value="1"/>
</dbReference>
<dbReference type="InterPro" id="IPR003661">
    <property type="entry name" value="HisK_dim/P_dom"/>
</dbReference>
<dbReference type="InterPro" id="IPR003594">
    <property type="entry name" value="HATPase_dom"/>
</dbReference>
<keyword evidence="6" id="KW-0418">Kinase</keyword>
<comment type="catalytic activity">
    <reaction evidence="1">
        <text>ATP + protein L-histidine = ADP + protein N-phospho-L-histidine.</text>
        <dbReference type="EC" id="2.7.13.3"/>
    </reaction>
</comment>
<dbReference type="CDD" id="cd00075">
    <property type="entry name" value="HATPase"/>
    <property type="match status" value="1"/>
</dbReference>
<dbReference type="GO" id="GO:0004721">
    <property type="term" value="F:phosphoprotein phosphatase activity"/>
    <property type="evidence" value="ECO:0007669"/>
    <property type="project" value="TreeGrafter"/>
</dbReference>
<organism evidence="10">
    <name type="scientific">Blautia glucerasea</name>
    <dbReference type="NCBI Taxonomy" id="536633"/>
    <lineage>
        <taxon>Bacteria</taxon>
        <taxon>Bacillati</taxon>
        <taxon>Bacillota</taxon>
        <taxon>Clostridia</taxon>
        <taxon>Lachnospirales</taxon>
        <taxon>Lachnospiraceae</taxon>
        <taxon>Blautia</taxon>
    </lineage>
</organism>
<evidence type="ECO:0000256" key="6">
    <source>
        <dbReference type="ARBA" id="ARBA00022777"/>
    </source>
</evidence>
<dbReference type="SMART" id="SM00388">
    <property type="entry name" value="HisKA"/>
    <property type="match status" value="1"/>
</dbReference>
<proteinExistence type="predicted"/>
<evidence type="ECO:0000256" key="3">
    <source>
        <dbReference type="ARBA" id="ARBA00012438"/>
    </source>
</evidence>
<dbReference type="Gene3D" id="3.30.565.10">
    <property type="entry name" value="Histidine kinase-like ATPase, C-terminal domain"/>
    <property type="match status" value="1"/>
</dbReference>
<keyword evidence="7" id="KW-0902">Two-component regulatory system</keyword>
<dbReference type="InterPro" id="IPR036097">
    <property type="entry name" value="HisK_dim/P_sf"/>
</dbReference>
<evidence type="ECO:0000256" key="8">
    <source>
        <dbReference type="SAM" id="Phobius"/>
    </source>
</evidence>
<evidence type="ECO:0000256" key="2">
    <source>
        <dbReference type="ARBA" id="ARBA00004370"/>
    </source>
</evidence>
<sequence length="306" mass="35308">MTQHILTGVLVLAILAAAFLGGYYIWSLRRMQRLIHDYQEKGRGDFQTMKETRESKLENQLLRLLDSASKKEAQAQKERDEVAALLSDMSHQLKTPMANVILYTELLEDEELDERERRKFVRQASFQAKKMKWLLESMLKASQLEKGSIFFSPEYTGIRETIGRSVSGVYAQAEDKRITILVEPFEDRRLYHDPKWTAEAMGNILDNAVKYSPEGSQIFVRVIPMEIYTQIEIKDQGIGIRREEYNQIFRRFYRGSQAAQQEGSGLGLYLSQLILNKEKGYVTVTSEEGEGSSFRIFLLNEVLTVL</sequence>
<dbReference type="GO" id="GO:0005886">
    <property type="term" value="C:plasma membrane"/>
    <property type="evidence" value="ECO:0007669"/>
    <property type="project" value="TreeGrafter"/>
</dbReference>
<dbReference type="InterPro" id="IPR036890">
    <property type="entry name" value="HATPase_C_sf"/>
</dbReference>
<reference evidence="10" key="1">
    <citation type="submission" date="2019-11" db="EMBL/GenBank/DDBJ databases">
        <authorList>
            <person name="Feng L."/>
        </authorList>
    </citation>
    <scope>NUCLEOTIDE SEQUENCE</scope>
    <source>
        <strain evidence="10">BgluceraseaLFYP119</strain>
    </source>
</reference>
<dbReference type="RefSeq" id="WP_156354945.1">
    <property type="nucleotide sequence ID" value="NZ_CACRST010000025.1"/>
</dbReference>
<accession>A0A6N2V6V6</accession>
<dbReference type="EC" id="2.7.13.3" evidence="3"/>
<keyword evidence="8" id="KW-0472">Membrane</keyword>
<evidence type="ECO:0000256" key="1">
    <source>
        <dbReference type="ARBA" id="ARBA00000085"/>
    </source>
</evidence>
<evidence type="ECO:0000256" key="7">
    <source>
        <dbReference type="ARBA" id="ARBA00023012"/>
    </source>
</evidence>
<keyword evidence="5 10" id="KW-0808">Transferase</keyword>
<dbReference type="InterPro" id="IPR005467">
    <property type="entry name" value="His_kinase_dom"/>
</dbReference>
<evidence type="ECO:0000313" key="10">
    <source>
        <dbReference type="EMBL" id="VYT25898.1"/>
    </source>
</evidence>
<dbReference type="Pfam" id="PF00512">
    <property type="entry name" value="HisKA"/>
    <property type="match status" value="1"/>
</dbReference>
<evidence type="ECO:0000256" key="5">
    <source>
        <dbReference type="ARBA" id="ARBA00022679"/>
    </source>
</evidence>